<feature type="region of interest" description="Disordered" evidence="16">
    <location>
        <begin position="1191"/>
        <end position="1217"/>
    </location>
</feature>
<evidence type="ECO:0000256" key="7">
    <source>
        <dbReference type="ARBA" id="ARBA00022839"/>
    </source>
</evidence>
<accession>A0A2N5IZT4</accession>
<evidence type="ECO:0000256" key="6">
    <source>
        <dbReference type="ARBA" id="ARBA00022806"/>
    </source>
</evidence>
<evidence type="ECO:0000256" key="12">
    <source>
        <dbReference type="ARBA" id="ARBA00034617"/>
    </source>
</evidence>
<keyword evidence="9" id="KW-0238">DNA-binding</keyword>
<feature type="binding site" evidence="15">
    <location>
        <begin position="29"/>
        <end position="36"/>
    </location>
    <ligand>
        <name>ATP</name>
        <dbReference type="ChEBI" id="CHEBI:30616"/>
    </ligand>
</feature>
<evidence type="ECO:0000259" key="18">
    <source>
        <dbReference type="PROSITE" id="PS51217"/>
    </source>
</evidence>
<evidence type="ECO:0000256" key="13">
    <source>
        <dbReference type="ARBA" id="ARBA00034808"/>
    </source>
</evidence>
<keyword evidence="6 15" id="KW-0347">Helicase</keyword>
<dbReference type="PROSITE" id="PS51198">
    <property type="entry name" value="UVRD_HELICASE_ATP_BIND"/>
    <property type="match status" value="1"/>
</dbReference>
<keyword evidence="11" id="KW-0413">Isomerase</keyword>
<dbReference type="GO" id="GO:0004527">
    <property type="term" value="F:exonuclease activity"/>
    <property type="evidence" value="ECO:0007669"/>
    <property type="project" value="UniProtKB-KW"/>
</dbReference>
<dbReference type="Gene3D" id="3.90.320.10">
    <property type="match status" value="1"/>
</dbReference>
<dbReference type="InterPro" id="IPR014017">
    <property type="entry name" value="DNA_helicase_UvrD-like_C"/>
</dbReference>
<keyword evidence="5 15" id="KW-0378">Hydrolase</keyword>
<evidence type="ECO:0000256" key="10">
    <source>
        <dbReference type="ARBA" id="ARBA00023204"/>
    </source>
</evidence>
<dbReference type="InterPro" id="IPR011604">
    <property type="entry name" value="PDDEXK-like_dom_sf"/>
</dbReference>
<dbReference type="Pfam" id="PF13361">
    <property type="entry name" value="UvrD_C"/>
    <property type="match status" value="1"/>
</dbReference>
<dbReference type="InterPro" id="IPR000212">
    <property type="entry name" value="DNA_helicase_UvrD/REP"/>
</dbReference>
<dbReference type="SUPFAM" id="SSF52540">
    <property type="entry name" value="P-loop containing nucleoside triphosphate hydrolases"/>
    <property type="match status" value="1"/>
</dbReference>
<reference evidence="19 20" key="1">
    <citation type="submission" date="2017-07" db="EMBL/GenBank/DDBJ databases">
        <title>Bifidobacterium novel species.</title>
        <authorList>
            <person name="Lugli G.A."/>
            <person name="Milani C."/>
            <person name="Duranti S."/>
            <person name="Mangifesta M."/>
        </authorList>
    </citation>
    <scope>NUCLEOTIDE SEQUENCE [LARGE SCALE GENOMIC DNA]</scope>
    <source>
        <strain evidence="19 20">77</strain>
    </source>
</reference>
<dbReference type="GO" id="GO:0033202">
    <property type="term" value="C:DNA helicase complex"/>
    <property type="evidence" value="ECO:0007669"/>
    <property type="project" value="TreeGrafter"/>
</dbReference>
<comment type="caution">
    <text evidence="19">The sequence shown here is derived from an EMBL/GenBank/DDBJ whole genome shotgun (WGS) entry which is preliminary data.</text>
</comment>
<dbReference type="RefSeq" id="WP_101622675.1">
    <property type="nucleotide sequence ID" value="NZ_NMWT01000024.1"/>
</dbReference>
<evidence type="ECO:0000313" key="19">
    <source>
        <dbReference type="EMBL" id="PLS27473.1"/>
    </source>
</evidence>
<keyword evidence="2" id="KW-0540">Nuclease</keyword>
<evidence type="ECO:0000256" key="1">
    <source>
        <dbReference type="ARBA" id="ARBA00009922"/>
    </source>
</evidence>
<evidence type="ECO:0000256" key="5">
    <source>
        <dbReference type="ARBA" id="ARBA00022801"/>
    </source>
</evidence>
<dbReference type="GO" id="GO:0000725">
    <property type="term" value="P:recombinational repair"/>
    <property type="evidence" value="ECO:0007669"/>
    <property type="project" value="TreeGrafter"/>
</dbReference>
<evidence type="ECO:0000256" key="3">
    <source>
        <dbReference type="ARBA" id="ARBA00022741"/>
    </source>
</evidence>
<evidence type="ECO:0000313" key="20">
    <source>
        <dbReference type="Proteomes" id="UP000235034"/>
    </source>
</evidence>
<feature type="compositionally biased region" description="Low complexity" evidence="16">
    <location>
        <begin position="944"/>
        <end position="970"/>
    </location>
</feature>
<dbReference type="GO" id="GO:0043138">
    <property type="term" value="F:3'-5' DNA helicase activity"/>
    <property type="evidence" value="ECO:0007669"/>
    <property type="project" value="UniProtKB-EC"/>
</dbReference>
<dbReference type="InterPro" id="IPR027417">
    <property type="entry name" value="P-loop_NTPase"/>
</dbReference>
<dbReference type="Gene3D" id="1.10.10.160">
    <property type="match status" value="1"/>
</dbReference>
<evidence type="ECO:0000256" key="4">
    <source>
        <dbReference type="ARBA" id="ARBA00022763"/>
    </source>
</evidence>
<feature type="region of interest" description="Disordered" evidence="16">
    <location>
        <begin position="217"/>
        <end position="236"/>
    </location>
</feature>
<evidence type="ECO:0000259" key="17">
    <source>
        <dbReference type="PROSITE" id="PS51198"/>
    </source>
</evidence>
<comment type="catalytic activity">
    <reaction evidence="12">
        <text>Couples ATP hydrolysis with the unwinding of duplex DNA by translocating in the 3'-5' direction.</text>
        <dbReference type="EC" id="5.6.2.4"/>
    </reaction>
</comment>
<keyword evidence="20" id="KW-1185">Reference proteome</keyword>
<keyword evidence="4" id="KW-0227">DNA damage</keyword>
<dbReference type="EC" id="5.6.2.4" evidence="13"/>
<evidence type="ECO:0000256" key="9">
    <source>
        <dbReference type="ARBA" id="ARBA00023125"/>
    </source>
</evidence>
<evidence type="ECO:0000256" key="8">
    <source>
        <dbReference type="ARBA" id="ARBA00022840"/>
    </source>
</evidence>
<sequence>MSSTPKFTDSPEQAAVINAPATDDVLVVAGAGSGKTYTMTRRIIELIRRGVAPERILGLTFTRKAAGELLSRVSAAVSADDADGNAPSGSGIEGAAEQAEAIRAAGDRMFLKPVVYTYDAFFQSIVRQYGLLVGFDQNTQPLSEAGALQLAANVIDRNMDRLRGHDLGAFNTLAGKVLTLSGAIGSAMIGHGVTDMDAAIERVRAWDGAFAAQARDAIGSEPIPEDPPKLTKPRRLKKDSDAAWTAKLDEYHERLHAACVLHCAELADTAEQRDTLLDLVEAYTREKRRLNLAEFSDFTIAAYQLVTRFPSIGERYRQRFSHVLLDEYQDTSTTQAALLATLFHDDGTAVNAVGDPFQSIYAWRGASPGAFRLFQQDFGMRENSRPYELSVTRRNSRLVLEAANDLTLPLRETPRRAGSSTMREVDVAPLDTLPDAAQGTIGVLGYDTLGQEIDGVVRFCRHALAVNDHGEPDKPPTTAVLFRSKKHMAAYQQALEQAGLSTLVVGYSALLDRPEIRDVLALLHVASDHTDSGSLMRLLATPRFGLDAATLAELAALADAANTEVRYQALVAAGLAPADAPRRDRAGIVREHRDGVANAVFLPDLLLDPDLPGMLERGGRFDAASVREIMHASRMLHMVRGMVGRPLPDVVRAAVQALDLDIDTVVAQAMRNRAAVPDPTVARIPMETVIDLVDTYTSEIAAESTPTLRGFMAWVDALRSVEDETAALDSDRHADVELMTVHQSKGLEWDAVAVVGLAEGAFPSSQGDHLAITLDDAHPGGVENGVWTAPEYHERASTWLDDLTAVPVPVRADAGILPRFPHDAPADADPLDALRALDDVELIDDEVYGSLRAVGDGVNDVDPDGWYLTQEEEYGRRLHADERRLMYVALTRARRDALLTYSRNGEPGRDPSVLGEKPRMAKPSNFWLEVHDALHAHDGTVFAATPADADAPDGAGEPPRTPATTGAPRPDGFFTGEHADGYAHAVIDEAWDAPLEETTDDTLPWPSTLGGVTASSLLAAARAVRAAMRARTMSDDTDAGAETSEAPGGPSPDDPARGMLLDKARLLVADGDLMSGVLDDSSLDERVKSQAQRILAGSRQSVTRLQARAADMGEREERRYWRGIVRPIPSIASPAASAGTRFHAWAERFIDAAIDAGADTGSATGSGIETDTGAIMDRHAMLADLEHRERTLASGASGASGTDGASEADGGDRHATRRITRVEQELVAWQRRLAESPWARRTPVWAERQLVVALPELDGIIANGKLDAVFLGGLDPDDATKRYTVIDWKTGRRPRKPKDVADKLVQLDLYRLLLSAMEHVPLDSIDAALYYVSEPDAKLRELRAEEKTEQEIIAELSSGIPEHTDDD</sequence>
<dbReference type="Pfam" id="PF12705">
    <property type="entry name" value="PDDEXK_1"/>
    <property type="match status" value="1"/>
</dbReference>
<proteinExistence type="inferred from homology"/>
<keyword evidence="3 15" id="KW-0547">Nucleotide-binding</keyword>
<dbReference type="InterPro" id="IPR013986">
    <property type="entry name" value="DExx_box_DNA_helicase_dom_sf"/>
</dbReference>
<organism evidence="19 20">
    <name type="scientific">Bifidobacterium parmae</name>
    <dbReference type="NCBI Taxonomy" id="361854"/>
    <lineage>
        <taxon>Bacteria</taxon>
        <taxon>Bacillati</taxon>
        <taxon>Actinomycetota</taxon>
        <taxon>Actinomycetes</taxon>
        <taxon>Bifidobacteriales</taxon>
        <taxon>Bifidobacteriaceae</taxon>
        <taxon>Bifidobacterium</taxon>
    </lineage>
</organism>
<dbReference type="GO" id="GO:0005524">
    <property type="term" value="F:ATP binding"/>
    <property type="evidence" value="ECO:0007669"/>
    <property type="project" value="UniProtKB-UniRule"/>
</dbReference>
<keyword evidence="10" id="KW-0234">DNA repair</keyword>
<dbReference type="CDD" id="cd17932">
    <property type="entry name" value="DEXQc_UvrD"/>
    <property type="match status" value="1"/>
</dbReference>
<evidence type="ECO:0000256" key="15">
    <source>
        <dbReference type="PROSITE-ProRule" id="PRU00560"/>
    </source>
</evidence>
<feature type="domain" description="UvrD-like helicase ATP-binding" evidence="17">
    <location>
        <begin position="8"/>
        <end position="396"/>
    </location>
</feature>
<dbReference type="GO" id="GO:0003677">
    <property type="term" value="F:DNA binding"/>
    <property type="evidence" value="ECO:0007669"/>
    <property type="project" value="UniProtKB-KW"/>
</dbReference>
<name>A0A2N5IZT4_9BIFI</name>
<comment type="catalytic activity">
    <reaction evidence="14">
        <text>ATP + H2O = ADP + phosphate + H(+)</text>
        <dbReference type="Rhea" id="RHEA:13065"/>
        <dbReference type="ChEBI" id="CHEBI:15377"/>
        <dbReference type="ChEBI" id="CHEBI:15378"/>
        <dbReference type="ChEBI" id="CHEBI:30616"/>
        <dbReference type="ChEBI" id="CHEBI:43474"/>
        <dbReference type="ChEBI" id="CHEBI:456216"/>
        <dbReference type="EC" id="5.6.2.4"/>
    </reaction>
</comment>
<dbReference type="GO" id="GO:0005829">
    <property type="term" value="C:cytosol"/>
    <property type="evidence" value="ECO:0007669"/>
    <property type="project" value="TreeGrafter"/>
</dbReference>
<feature type="compositionally biased region" description="Low complexity" evidence="16">
    <location>
        <begin position="1193"/>
        <end position="1208"/>
    </location>
</feature>
<dbReference type="EMBL" id="NMWT01000024">
    <property type="protein sequence ID" value="PLS27473.1"/>
    <property type="molecule type" value="Genomic_DNA"/>
</dbReference>
<feature type="region of interest" description="Disordered" evidence="16">
    <location>
        <begin position="1030"/>
        <end position="1057"/>
    </location>
</feature>
<dbReference type="Proteomes" id="UP000235034">
    <property type="component" value="Unassembled WGS sequence"/>
</dbReference>
<evidence type="ECO:0000256" key="11">
    <source>
        <dbReference type="ARBA" id="ARBA00023235"/>
    </source>
</evidence>
<keyword evidence="8 15" id="KW-0067">ATP-binding</keyword>
<feature type="region of interest" description="Disordered" evidence="16">
    <location>
        <begin position="944"/>
        <end position="972"/>
    </location>
</feature>
<dbReference type="OrthoDB" id="4812256at2"/>
<dbReference type="Pfam" id="PF00580">
    <property type="entry name" value="UvrD-helicase"/>
    <property type="match status" value="1"/>
</dbReference>
<keyword evidence="7" id="KW-0269">Exonuclease</keyword>
<comment type="similarity">
    <text evidence="1">Belongs to the helicase family. UvrD subfamily.</text>
</comment>
<evidence type="ECO:0000256" key="2">
    <source>
        <dbReference type="ARBA" id="ARBA00022722"/>
    </source>
</evidence>
<dbReference type="Gene3D" id="1.10.486.10">
    <property type="entry name" value="PCRA, domain 4"/>
    <property type="match status" value="1"/>
</dbReference>
<dbReference type="InterPro" id="IPR014016">
    <property type="entry name" value="UvrD-like_ATP-bd"/>
</dbReference>
<dbReference type="Gene3D" id="3.40.50.300">
    <property type="entry name" value="P-loop containing nucleotide triphosphate hydrolases"/>
    <property type="match status" value="4"/>
</dbReference>
<gene>
    <name evidence="19" type="ORF">Uis4E_1573</name>
</gene>
<protein>
    <recommendedName>
        <fullName evidence="13">DNA 3'-5' helicase</fullName>
        <ecNumber evidence="13">5.6.2.4</ecNumber>
    </recommendedName>
</protein>
<evidence type="ECO:0000256" key="16">
    <source>
        <dbReference type="SAM" id="MobiDB-lite"/>
    </source>
</evidence>
<feature type="domain" description="UvrD-like helicase C-terminal" evidence="18">
    <location>
        <begin position="397"/>
        <end position="746"/>
    </location>
</feature>
<evidence type="ECO:0000256" key="14">
    <source>
        <dbReference type="ARBA" id="ARBA00048988"/>
    </source>
</evidence>
<dbReference type="PANTHER" id="PTHR11070:SF55">
    <property type="entry name" value="DNA 3'-5' HELICASE"/>
    <property type="match status" value="1"/>
</dbReference>
<dbReference type="PROSITE" id="PS51217">
    <property type="entry name" value="UVRD_HELICASE_CTER"/>
    <property type="match status" value="1"/>
</dbReference>
<dbReference type="InterPro" id="IPR038726">
    <property type="entry name" value="PDDEXK_AddAB-type"/>
</dbReference>
<dbReference type="PANTHER" id="PTHR11070">
    <property type="entry name" value="UVRD / RECB / PCRA DNA HELICASE FAMILY MEMBER"/>
    <property type="match status" value="1"/>
</dbReference>